<accession>A0A084GIX8</accession>
<dbReference type="Proteomes" id="UP000028549">
    <property type="component" value="Unassembled WGS sequence"/>
</dbReference>
<dbReference type="Gene3D" id="3.20.20.140">
    <property type="entry name" value="Metal-dependent hydrolases"/>
    <property type="match status" value="1"/>
</dbReference>
<sequence>MLTLIKNTEVYAPHYLGRKDVLLTADKIGYIKDKIDLDLSALSVHVIDGTGKLLVPGFIDSHVHLIGGGGEGGFKTRTPELNLTDATKAGVTTVVGVLGTDGTTRKIESLLAKAHALEEEGITTYLHTGSYQTPVKTLTGKIEEDLIFIDKMIGVGEIAISDHRSSEPTFEELSKIAAAARNGGLITGKAGVLEIHVGDSERKLDLLFEIAEKTDIPIHHFHPTHINRNEELFEEGIRYAEIGGYVDLTTSTIPQFLEEGEVKCSRGLRLMLEKGVPVTQITFSSDGQASLPYFDENGDFAGLQVGKVSSLYQEVRSAVLDEGVELETALQVITSNPARILKLKKKGEIREQHDADIVMLEKESLAIDTVIAKGKIMVEKGVPLVKGTFEQ</sequence>
<keyword evidence="1" id="KW-0482">Metalloprotease</keyword>
<dbReference type="InterPro" id="IPR010229">
    <property type="entry name" value="Pept_M38_dipep"/>
</dbReference>
<feature type="binding site" evidence="3">
    <location>
        <position position="131"/>
    </location>
    <ligand>
        <name>substrate</name>
    </ligand>
</feature>
<feature type="binding site" evidence="3">
    <location>
        <position position="164"/>
    </location>
    <ligand>
        <name>substrate</name>
    </ligand>
</feature>
<dbReference type="InterPro" id="IPR011059">
    <property type="entry name" value="Metal-dep_hydrolase_composite"/>
</dbReference>
<feature type="binding site" evidence="4">
    <location>
        <position position="64"/>
    </location>
    <ligand>
        <name>Zn(2+)</name>
        <dbReference type="ChEBI" id="CHEBI:29105"/>
        <label>1</label>
        <note>catalytic</note>
    </ligand>
</feature>
<reference evidence="6 7" key="1">
    <citation type="journal article" date="2005" name="Int. J. Syst. Evol. Microbiol.">
        <title>Bacillus cibi sp. nov., isolated from jeotgal, a traditional Korean fermented seafood.</title>
        <authorList>
            <person name="Yoon J.H."/>
            <person name="Lee C.H."/>
            <person name="Oh T.K."/>
        </authorList>
    </citation>
    <scope>NUCLEOTIDE SEQUENCE [LARGE SCALE GENOMIC DNA]</scope>
    <source>
        <strain evidence="6 7">DSM 16189</strain>
    </source>
</reference>
<dbReference type="Pfam" id="PF01979">
    <property type="entry name" value="Amidohydro_1"/>
    <property type="match status" value="1"/>
</dbReference>
<feature type="binding site" evidence="3">
    <location>
        <position position="290"/>
    </location>
    <ligand>
        <name>substrate</name>
    </ligand>
</feature>
<comment type="caution">
    <text evidence="6">The sequence shown here is derived from an EMBL/GenBank/DDBJ whole genome shotgun (WGS) entry which is preliminary data.</text>
</comment>
<dbReference type="Gene3D" id="2.30.40.10">
    <property type="entry name" value="Urease, subunit C, domain 1"/>
    <property type="match status" value="1"/>
</dbReference>
<dbReference type="AlphaFoldDB" id="A0A084GIX8"/>
<evidence type="ECO:0000313" key="6">
    <source>
        <dbReference type="EMBL" id="KEZ47290.1"/>
    </source>
</evidence>
<keyword evidence="1 6" id="KW-0378">Hydrolase</keyword>
<comment type="function">
    <text evidence="1">Catalyzes the hydrolytic cleavage of a subset of L-isoaspartyl (L-beta-aspartyl) dipeptides. Used to degrade proteins damaged by L-isoaspartyl residues formation.</text>
</comment>
<dbReference type="GO" id="GO:0006508">
    <property type="term" value="P:proteolysis"/>
    <property type="evidence" value="ECO:0007669"/>
    <property type="project" value="UniProtKB-KW"/>
</dbReference>
<feature type="domain" description="Amidohydrolase-related" evidence="5">
    <location>
        <begin position="54"/>
        <end position="377"/>
    </location>
</feature>
<evidence type="ECO:0000313" key="7">
    <source>
        <dbReference type="Proteomes" id="UP000028549"/>
    </source>
</evidence>
<dbReference type="InterPro" id="IPR006680">
    <property type="entry name" value="Amidohydro-rel"/>
</dbReference>
<dbReference type="InterPro" id="IPR032466">
    <property type="entry name" value="Metal_Hydrolase"/>
</dbReference>
<dbReference type="STRING" id="246786.GS18_0220865"/>
<dbReference type="PANTHER" id="PTHR11647:SF1">
    <property type="entry name" value="COLLAPSIN RESPONSE MEDIATOR PROTEIN"/>
    <property type="match status" value="1"/>
</dbReference>
<feature type="binding site" evidence="4">
    <location>
        <position position="286"/>
    </location>
    <ligand>
        <name>Zn(2+)</name>
        <dbReference type="ChEBI" id="CHEBI:29105"/>
        <label>1</label>
        <note>catalytic</note>
    </ligand>
</feature>
<dbReference type="SUPFAM" id="SSF51338">
    <property type="entry name" value="Composite domain of metallo-dependent hydrolases"/>
    <property type="match status" value="1"/>
</dbReference>
<feature type="binding site" evidence="4">
    <location>
        <position position="196"/>
    </location>
    <ligand>
        <name>Zn(2+)</name>
        <dbReference type="ChEBI" id="CHEBI:29105"/>
        <label>2</label>
        <note>catalytic</note>
    </ligand>
</feature>
<evidence type="ECO:0000259" key="5">
    <source>
        <dbReference type="Pfam" id="PF01979"/>
    </source>
</evidence>
<evidence type="ECO:0000256" key="3">
    <source>
        <dbReference type="PIRSR" id="PIRSR001238-2"/>
    </source>
</evidence>
<dbReference type="GO" id="GO:0008798">
    <property type="term" value="F:beta-aspartyl-peptidase activity"/>
    <property type="evidence" value="ECO:0007669"/>
    <property type="project" value="InterPro"/>
</dbReference>
<dbReference type="GO" id="GO:0046872">
    <property type="term" value="F:metal ion binding"/>
    <property type="evidence" value="ECO:0007669"/>
    <property type="project" value="UniProtKB-KW"/>
</dbReference>
<comment type="subcellular location">
    <subcellularLocation>
        <location evidence="1">Cytoplasm</location>
    </subcellularLocation>
</comment>
<dbReference type="GO" id="GO:0008237">
    <property type="term" value="F:metallopeptidase activity"/>
    <property type="evidence" value="ECO:0007669"/>
    <property type="project" value="UniProtKB-KW"/>
</dbReference>
<proteinExistence type="inferred from homology"/>
<comment type="PTM">
    <text evidence="1">Carboxylation allows a single lysine to coordinate two zinc ions.</text>
</comment>
<gene>
    <name evidence="6" type="ORF">GS18_0220865</name>
</gene>
<dbReference type="EC" id="3.4.19.-" evidence="1"/>
<evidence type="ECO:0000256" key="4">
    <source>
        <dbReference type="PIRSR" id="PIRSR001238-3"/>
    </source>
</evidence>
<feature type="binding site" evidence="3">
    <location>
        <begin position="69"/>
        <end position="71"/>
    </location>
    <ligand>
        <name>substrate</name>
    </ligand>
</feature>
<protein>
    <recommendedName>
        <fullName evidence="1">Isoaspartyl dipeptidase</fullName>
        <ecNumber evidence="1">3.4.19.-</ecNumber>
    </recommendedName>
</protein>
<keyword evidence="1 4" id="KW-0862">Zinc</keyword>
<comment type="cofactor">
    <cofactor evidence="1 4">
        <name>Zn(2+)</name>
        <dbReference type="ChEBI" id="CHEBI:29105"/>
    </cofactor>
    <text evidence="1 4">Binds 2 Zn(2+) ions per subunit.</text>
</comment>
<dbReference type="InterPro" id="IPR050378">
    <property type="entry name" value="Metallo-dep_Hydrolases_sf"/>
</dbReference>
<comment type="similarity">
    <text evidence="1">Belongs to the peptidase M38 family.</text>
</comment>
<evidence type="ECO:0000256" key="1">
    <source>
        <dbReference type="PIRNR" id="PIRNR001238"/>
    </source>
</evidence>
<feature type="active site" description="Proton acceptor" evidence="2">
    <location>
        <position position="286"/>
    </location>
</feature>
<feature type="binding site" evidence="4">
    <location>
        <position position="62"/>
    </location>
    <ligand>
        <name>Zn(2+)</name>
        <dbReference type="ChEBI" id="CHEBI:29105"/>
        <label>1</label>
        <note>catalytic</note>
    </ligand>
</feature>
<evidence type="ECO:0000256" key="2">
    <source>
        <dbReference type="PIRSR" id="PIRSR001238-1"/>
    </source>
</evidence>
<dbReference type="PANTHER" id="PTHR11647">
    <property type="entry name" value="HYDRANTOINASE/DIHYDROPYRIMIDINASE FAMILY MEMBER"/>
    <property type="match status" value="1"/>
</dbReference>
<feature type="binding site" evidence="3">
    <location>
        <position position="100"/>
    </location>
    <ligand>
        <name>substrate</name>
    </ligand>
</feature>
<organism evidence="6 7">
    <name type="scientific">Metabacillus indicus</name>
    <name type="common">Bacillus indicus</name>
    <dbReference type="NCBI Taxonomy" id="246786"/>
    <lineage>
        <taxon>Bacteria</taxon>
        <taxon>Bacillati</taxon>
        <taxon>Bacillota</taxon>
        <taxon>Bacilli</taxon>
        <taxon>Bacillales</taxon>
        <taxon>Bacillaceae</taxon>
        <taxon>Metabacillus</taxon>
    </lineage>
</organism>
<keyword evidence="7" id="KW-1185">Reference proteome</keyword>
<dbReference type="RefSeq" id="WP_029567257.1">
    <property type="nucleotide sequence ID" value="NZ_JNVC02000024.1"/>
</dbReference>
<keyword evidence="1" id="KW-0645">Protease</keyword>
<dbReference type="NCBIfam" id="TIGR01975">
    <property type="entry name" value="isoAsp_dipep"/>
    <property type="match status" value="1"/>
</dbReference>
<name>A0A084GIX8_METID</name>
<dbReference type="PIRSF" id="PIRSF001238">
    <property type="entry name" value="IadA"/>
    <property type="match status" value="1"/>
</dbReference>
<dbReference type="GO" id="GO:0016810">
    <property type="term" value="F:hydrolase activity, acting on carbon-nitrogen (but not peptide) bonds"/>
    <property type="evidence" value="ECO:0007669"/>
    <property type="project" value="InterPro"/>
</dbReference>
<feature type="binding site" evidence="3">
    <location>
        <position position="228"/>
    </location>
    <ligand>
        <name>substrate</name>
    </ligand>
</feature>
<dbReference type="EMBL" id="JNVC02000024">
    <property type="protein sequence ID" value="KEZ47290.1"/>
    <property type="molecule type" value="Genomic_DNA"/>
</dbReference>
<feature type="binding site" evidence="4">
    <location>
        <position position="225"/>
    </location>
    <ligand>
        <name>Zn(2+)</name>
        <dbReference type="ChEBI" id="CHEBI:29105"/>
        <label>2</label>
        <note>catalytic</note>
    </ligand>
</feature>
<dbReference type="GO" id="GO:0005737">
    <property type="term" value="C:cytoplasm"/>
    <property type="evidence" value="ECO:0007669"/>
    <property type="project" value="UniProtKB-SubCell"/>
</dbReference>
<keyword evidence="1 4" id="KW-0479">Metal-binding</keyword>
<dbReference type="SUPFAM" id="SSF51556">
    <property type="entry name" value="Metallo-dependent hydrolases"/>
    <property type="match status" value="1"/>
</dbReference>
<dbReference type="OrthoDB" id="9775607at2"/>